<dbReference type="NCBIfam" id="NF004677">
    <property type="entry name" value="PRK06019.1-3"/>
    <property type="match status" value="1"/>
</dbReference>
<proteinExistence type="inferred from homology"/>
<dbReference type="Gene3D" id="3.30.470.20">
    <property type="entry name" value="ATP-grasp fold, B domain"/>
    <property type="match status" value="1"/>
</dbReference>
<evidence type="ECO:0000313" key="8">
    <source>
        <dbReference type="EMBL" id="SDY81822.1"/>
    </source>
</evidence>
<dbReference type="InterPro" id="IPR013815">
    <property type="entry name" value="ATP_grasp_subdomain_1"/>
</dbReference>
<feature type="binding site" evidence="5">
    <location>
        <position position="123"/>
    </location>
    <ligand>
        <name>ATP</name>
        <dbReference type="ChEBI" id="CHEBI:30616"/>
    </ligand>
</feature>
<dbReference type="SUPFAM" id="SSF56059">
    <property type="entry name" value="Glutathione synthetase ATP-binding domain-like"/>
    <property type="match status" value="1"/>
</dbReference>
<reference evidence="9" key="1">
    <citation type="submission" date="2016-10" db="EMBL/GenBank/DDBJ databases">
        <authorList>
            <person name="Varghese N."/>
            <person name="Submissions S."/>
        </authorList>
    </citation>
    <scope>NUCLEOTIDE SEQUENCE [LARGE SCALE GENOMIC DNA]</scope>
    <source>
        <strain evidence="9">CGMCC 1.8975</strain>
    </source>
</reference>
<dbReference type="PANTHER" id="PTHR11609">
    <property type="entry name" value="PURINE BIOSYNTHESIS PROTEIN 6/7, PUR6/7"/>
    <property type="match status" value="1"/>
</dbReference>
<dbReference type="InterPro" id="IPR040686">
    <property type="entry name" value="PurK_C"/>
</dbReference>
<dbReference type="InterPro" id="IPR003135">
    <property type="entry name" value="ATP-grasp_carboxylate-amine"/>
</dbReference>
<dbReference type="Proteomes" id="UP000199249">
    <property type="component" value="Unassembled WGS sequence"/>
</dbReference>
<dbReference type="UniPathway" id="UPA00074">
    <property type="reaction ID" value="UER00942"/>
</dbReference>
<dbReference type="AlphaFoldDB" id="A0A1H3MYT2"/>
<gene>
    <name evidence="5 6" type="primary">purK</name>
    <name evidence="8" type="ORF">SAMN04488069_11465</name>
</gene>
<keyword evidence="4 5" id="KW-0067">ATP-binding</keyword>
<dbReference type="EMBL" id="FNOV01000014">
    <property type="protein sequence ID" value="SDY81822.1"/>
    <property type="molecule type" value="Genomic_DNA"/>
</dbReference>
<comment type="pathway">
    <text evidence="5 6">Purine metabolism; IMP biosynthesis via de novo pathway; 5-amino-1-(5-phospho-D-ribosyl)imidazole-4-carboxylate from 5-amino-1-(5-phospho-D-ribosyl)imidazole (N5-CAIR route): step 1/2.</text>
</comment>
<keyword evidence="2 5" id="KW-0547">Nucleotide-binding</keyword>
<evidence type="ECO:0000256" key="3">
    <source>
        <dbReference type="ARBA" id="ARBA00022755"/>
    </source>
</evidence>
<evidence type="ECO:0000256" key="1">
    <source>
        <dbReference type="ARBA" id="ARBA00022598"/>
    </source>
</evidence>
<dbReference type="Pfam" id="PF17769">
    <property type="entry name" value="PurK_C"/>
    <property type="match status" value="1"/>
</dbReference>
<dbReference type="GO" id="GO:0046872">
    <property type="term" value="F:metal ion binding"/>
    <property type="evidence" value="ECO:0007669"/>
    <property type="project" value="InterPro"/>
</dbReference>
<dbReference type="GO" id="GO:0005524">
    <property type="term" value="F:ATP binding"/>
    <property type="evidence" value="ECO:0007669"/>
    <property type="project" value="UniProtKB-UniRule"/>
</dbReference>
<dbReference type="STRING" id="651662.SAMN04488069_11465"/>
<dbReference type="PANTHER" id="PTHR11609:SF5">
    <property type="entry name" value="PHOSPHORIBOSYLAMINOIMIDAZOLE CARBOXYLASE"/>
    <property type="match status" value="1"/>
</dbReference>
<comment type="function">
    <text evidence="6">Catalyzes the ATP-dependent conversion of 5-aminoimidazole ribonucleotide (AIR) and HCO(3)- to N5-carboxyaminoimidazole ribonucleotide (N5-CAIR).</text>
</comment>
<dbReference type="InterPro" id="IPR011054">
    <property type="entry name" value="Rudment_hybrid_motif"/>
</dbReference>
<dbReference type="EC" id="6.3.4.18" evidence="5 6"/>
<feature type="binding site" evidence="5">
    <location>
        <position position="169"/>
    </location>
    <ligand>
        <name>ATP</name>
        <dbReference type="ChEBI" id="CHEBI:30616"/>
    </ligand>
</feature>
<evidence type="ECO:0000256" key="4">
    <source>
        <dbReference type="ARBA" id="ARBA00022840"/>
    </source>
</evidence>
<keyword evidence="9" id="KW-1185">Reference proteome</keyword>
<accession>A0A1H3MYT2</accession>
<evidence type="ECO:0000313" key="9">
    <source>
        <dbReference type="Proteomes" id="UP000199249"/>
    </source>
</evidence>
<feature type="binding site" evidence="5">
    <location>
        <position position="212"/>
    </location>
    <ligand>
        <name>ATP</name>
        <dbReference type="ChEBI" id="CHEBI:30616"/>
    </ligand>
</feature>
<comment type="function">
    <text evidence="5">Catalyzes the ATP-dependent conversion of 5-aminoimidazole ribonucleotide (AIR) and HCO(3)(-) to N5-carboxyaminoimidazole ribonucleotide (N5-CAIR).</text>
</comment>
<dbReference type="InterPro" id="IPR005875">
    <property type="entry name" value="PurK"/>
</dbReference>
<sequence length="432" mass="45898">MSDKTHSLAMTPVFPGSTDAAGQRATLGVLGGGQLGRMFVHAAQRLGYFTAVLEPDPQSPAGLVSHHHIQTDYDDPAGLVQLADLCQAITTEFENVPAHALQTLALTRPVAPGAAVVGIAQDRIEEKAHFTAGAALSGVNCAPYTVIETPAQLQAVQNDRPELLPGILKTARLGYDGKGQVRVKTAAELAAAWAELGSVACVLEKMLPLTAECSVLVARGWDGQVVSFAAQRNVHVEGILAVTHAYEGNMPPALATRARNAAVSLAQHLGYVGVLCVEFFVVEGDNEHGDLMVNEMAPRPHNSGHYTLDACDVSQFDLQVHTLAGLPLPTPRQHSPAIMLNLLGEVWFDASGQLREPDWHRVLSLPGTHLHLYGKAEARPGRKMGHLTITGPDVASVKTVARRAAELLGLPVLDDINDAPHPLAPSPIERGN</sequence>
<name>A0A1H3MYT2_9BACT</name>
<dbReference type="NCBIfam" id="TIGR01161">
    <property type="entry name" value="purK"/>
    <property type="match status" value="1"/>
</dbReference>
<dbReference type="GO" id="GO:0006189">
    <property type="term" value="P:'de novo' IMP biosynthetic process"/>
    <property type="evidence" value="ECO:0007669"/>
    <property type="project" value="UniProtKB-UniRule"/>
</dbReference>
<feature type="binding site" evidence="5">
    <location>
        <begin position="174"/>
        <end position="180"/>
    </location>
    <ligand>
        <name>ATP</name>
        <dbReference type="ChEBI" id="CHEBI:30616"/>
    </ligand>
</feature>
<dbReference type="InterPro" id="IPR016185">
    <property type="entry name" value="PreATP-grasp_dom_sf"/>
</dbReference>
<comment type="subunit">
    <text evidence="5 6">Homodimer.</text>
</comment>
<dbReference type="FunFam" id="3.30.1490.20:FF:000015">
    <property type="entry name" value="N5-carboxyaminoimidazole ribonucleotide synthase"/>
    <property type="match status" value="1"/>
</dbReference>
<dbReference type="InterPro" id="IPR011761">
    <property type="entry name" value="ATP-grasp"/>
</dbReference>
<organism evidence="8 9">
    <name type="scientific">Hymenobacter psychrophilus</name>
    <dbReference type="NCBI Taxonomy" id="651662"/>
    <lineage>
        <taxon>Bacteria</taxon>
        <taxon>Pseudomonadati</taxon>
        <taxon>Bacteroidota</taxon>
        <taxon>Cytophagia</taxon>
        <taxon>Cytophagales</taxon>
        <taxon>Hymenobacteraceae</taxon>
        <taxon>Hymenobacter</taxon>
    </lineage>
</organism>
<dbReference type="Pfam" id="PF02222">
    <property type="entry name" value="ATP-grasp"/>
    <property type="match status" value="1"/>
</dbReference>
<dbReference type="Gene3D" id="3.40.50.20">
    <property type="match status" value="1"/>
</dbReference>
<dbReference type="Gene3D" id="3.30.1490.20">
    <property type="entry name" value="ATP-grasp fold, A domain"/>
    <property type="match status" value="1"/>
</dbReference>
<protein>
    <recommendedName>
        <fullName evidence="5 6">N5-carboxyaminoimidazole ribonucleotide synthase</fullName>
        <shortName evidence="5 6">N5-CAIR synthase</shortName>
        <ecNumber evidence="5 6">6.3.4.18</ecNumber>
    </recommendedName>
    <alternativeName>
        <fullName evidence="5 6">5-(carboxyamino)imidazole ribonucleotide synthetase</fullName>
    </alternativeName>
</protein>
<dbReference type="HAMAP" id="MF_01928">
    <property type="entry name" value="PurK"/>
    <property type="match status" value="1"/>
</dbReference>
<comment type="catalytic activity">
    <reaction evidence="5 6">
        <text>5-amino-1-(5-phospho-beta-D-ribosyl)imidazole + hydrogencarbonate + ATP = 5-carboxyamino-1-(5-phospho-D-ribosyl)imidazole + ADP + phosphate + 2 H(+)</text>
        <dbReference type="Rhea" id="RHEA:19317"/>
        <dbReference type="ChEBI" id="CHEBI:15378"/>
        <dbReference type="ChEBI" id="CHEBI:17544"/>
        <dbReference type="ChEBI" id="CHEBI:30616"/>
        <dbReference type="ChEBI" id="CHEBI:43474"/>
        <dbReference type="ChEBI" id="CHEBI:58730"/>
        <dbReference type="ChEBI" id="CHEBI:137981"/>
        <dbReference type="ChEBI" id="CHEBI:456216"/>
        <dbReference type="EC" id="6.3.4.18"/>
    </reaction>
</comment>
<feature type="binding site" evidence="5">
    <location>
        <begin position="204"/>
        <end position="207"/>
    </location>
    <ligand>
        <name>ATP</name>
        <dbReference type="ChEBI" id="CHEBI:30616"/>
    </ligand>
</feature>
<dbReference type="GO" id="GO:0004638">
    <property type="term" value="F:phosphoribosylaminoimidazole carboxylase activity"/>
    <property type="evidence" value="ECO:0007669"/>
    <property type="project" value="InterPro"/>
</dbReference>
<feature type="binding site" evidence="5">
    <location>
        <position position="235"/>
    </location>
    <ligand>
        <name>ATP</name>
        <dbReference type="ChEBI" id="CHEBI:30616"/>
    </ligand>
</feature>
<evidence type="ECO:0000259" key="7">
    <source>
        <dbReference type="PROSITE" id="PS50975"/>
    </source>
</evidence>
<dbReference type="GO" id="GO:0034028">
    <property type="term" value="F:5-(carboxyamino)imidazole ribonucleotide synthase activity"/>
    <property type="evidence" value="ECO:0007669"/>
    <property type="project" value="UniProtKB-UniRule"/>
</dbReference>
<dbReference type="GO" id="GO:0005829">
    <property type="term" value="C:cytosol"/>
    <property type="evidence" value="ECO:0007669"/>
    <property type="project" value="TreeGrafter"/>
</dbReference>
<comment type="similarity">
    <text evidence="5 6">Belongs to the PurK/PurT family.</text>
</comment>
<feature type="binding site" evidence="5">
    <location>
        <begin position="294"/>
        <end position="295"/>
    </location>
    <ligand>
        <name>ATP</name>
        <dbReference type="ChEBI" id="CHEBI:30616"/>
    </ligand>
</feature>
<evidence type="ECO:0000256" key="2">
    <source>
        <dbReference type="ARBA" id="ARBA00022741"/>
    </source>
</evidence>
<keyword evidence="3 5" id="KW-0658">Purine biosynthesis</keyword>
<evidence type="ECO:0000256" key="5">
    <source>
        <dbReference type="HAMAP-Rule" id="MF_01928"/>
    </source>
</evidence>
<dbReference type="PROSITE" id="PS50975">
    <property type="entry name" value="ATP_GRASP"/>
    <property type="match status" value="1"/>
</dbReference>
<dbReference type="InterPro" id="IPR054350">
    <property type="entry name" value="PurT/PurK_preATP-grasp"/>
</dbReference>
<dbReference type="NCBIfam" id="NF004679">
    <property type="entry name" value="PRK06019.1-5"/>
    <property type="match status" value="1"/>
</dbReference>
<dbReference type="SUPFAM" id="SSF52440">
    <property type="entry name" value="PreATP-grasp domain"/>
    <property type="match status" value="1"/>
</dbReference>
<feature type="domain" description="ATP-grasp" evidence="7">
    <location>
        <begin position="131"/>
        <end position="324"/>
    </location>
</feature>
<dbReference type="Pfam" id="PF22660">
    <property type="entry name" value="RS_preATP-grasp-like"/>
    <property type="match status" value="1"/>
</dbReference>
<evidence type="ECO:0000256" key="6">
    <source>
        <dbReference type="RuleBase" id="RU361200"/>
    </source>
</evidence>
<keyword evidence="1 5" id="KW-0436">Ligase</keyword>
<dbReference type="SUPFAM" id="SSF51246">
    <property type="entry name" value="Rudiment single hybrid motif"/>
    <property type="match status" value="1"/>
</dbReference>